<accession>A0A0R1XW94</accession>
<evidence type="ECO:0000313" key="1">
    <source>
        <dbReference type="EMBL" id="KRM31084.1"/>
    </source>
</evidence>
<comment type="caution">
    <text evidence="1">The sequence shown here is derived from an EMBL/GenBank/DDBJ whole genome shotgun (WGS) entry which is preliminary data.</text>
</comment>
<dbReference type="eggNOG" id="COG3189">
    <property type="taxonomic scope" value="Bacteria"/>
</dbReference>
<dbReference type="Proteomes" id="UP000051236">
    <property type="component" value="Unassembled WGS sequence"/>
</dbReference>
<gene>
    <name evidence="1" type="ORF">FC83_GL001086</name>
</gene>
<evidence type="ECO:0000313" key="2">
    <source>
        <dbReference type="Proteomes" id="UP000051236"/>
    </source>
</evidence>
<organism evidence="1 2">
    <name type="scientific">Agrilactobacillus composti DSM 18527 = JCM 14202</name>
    <dbReference type="NCBI Taxonomy" id="1423734"/>
    <lineage>
        <taxon>Bacteria</taxon>
        <taxon>Bacillati</taxon>
        <taxon>Bacillota</taxon>
        <taxon>Bacilli</taxon>
        <taxon>Lactobacillales</taxon>
        <taxon>Lactobacillaceae</taxon>
        <taxon>Agrilactobacillus</taxon>
    </lineage>
</organism>
<name>A0A0R1XW94_9LACO</name>
<dbReference type="PANTHER" id="PTHR36849">
    <property type="entry name" value="CYTOPLASMIC PROTEIN-RELATED"/>
    <property type="match status" value="1"/>
</dbReference>
<dbReference type="Pfam" id="PF22752">
    <property type="entry name" value="DUF488-N3i"/>
    <property type="match status" value="1"/>
</dbReference>
<sequence length="129" mass="15047">MELEVLKMALKIERIYRKPPDLQGYRILVDRLWPRGISKVNAHLDEWFKTIGPSKELRQWFNHEDEKYPVFKTKYLAELAANPDLPQFLQLVQTHLAQGDVILLYGAKNEAHNQAVVLQGLLQDKLNVK</sequence>
<dbReference type="AlphaFoldDB" id="A0A0R1XW94"/>
<evidence type="ECO:0008006" key="3">
    <source>
        <dbReference type="Google" id="ProtNLM"/>
    </source>
</evidence>
<dbReference type="PATRIC" id="fig|1423734.3.peg.1099"/>
<proteinExistence type="predicted"/>
<reference evidence="1 2" key="1">
    <citation type="journal article" date="2015" name="Genome Announc.">
        <title>Expanding the biotechnology potential of lactobacilli through comparative genomics of 213 strains and associated genera.</title>
        <authorList>
            <person name="Sun Z."/>
            <person name="Harris H.M."/>
            <person name="McCann A."/>
            <person name="Guo C."/>
            <person name="Argimon S."/>
            <person name="Zhang W."/>
            <person name="Yang X."/>
            <person name="Jeffery I.B."/>
            <person name="Cooney J.C."/>
            <person name="Kagawa T.F."/>
            <person name="Liu W."/>
            <person name="Song Y."/>
            <person name="Salvetti E."/>
            <person name="Wrobel A."/>
            <person name="Rasinkangas P."/>
            <person name="Parkhill J."/>
            <person name="Rea M.C."/>
            <person name="O'Sullivan O."/>
            <person name="Ritari J."/>
            <person name="Douillard F.P."/>
            <person name="Paul Ross R."/>
            <person name="Yang R."/>
            <person name="Briner A.E."/>
            <person name="Felis G.E."/>
            <person name="de Vos W.M."/>
            <person name="Barrangou R."/>
            <person name="Klaenhammer T.R."/>
            <person name="Caufield P.W."/>
            <person name="Cui Y."/>
            <person name="Zhang H."/>
            <person name="O'Toole P.W."/>
        </authorList>
    </citation>
    <scope>NUCLEOTIDE SEQUENCE [LARGE SCALE GENOMIC DNA]</scope>
    <source>
        <strain evidence="1 2">DSM 18527</strain>
    </source>
</reference>
<protein>
    <recommendedName>
        <fullName evidence="3">Uroporphyrin-III c-methyltransferase</fullName>
    </recommendedName>
</protein>
<keyword evidence="2" id="KW-1185">Reference proteome</keyword>
<dbReference type="PANTHER" id="PTHR36849:SF1">
    <property type="entry name" value="CYTOPLASMIC PROTEIN"/>
    <property type="match status" value="1"/>
</dbReference>
<dbReference type="InterPro" id="IPR052552">
    <property type="entry name" value="YeaO-like"/>
</dbReference>
<dbReference type="STRING" id="1423734.FC83_GL001086"/>
<dbReference type="EMBL" id="AZGA01000084">
    <property type="protein sequence ID" value="KRM31084.1"/>
    <property type="molecule type" value="Genomic_DNA"/>
</dbReference>